<gene>
    <name evidence="1" type="ORF">LEA_15235</name>
</gene>
<dbReference type="EMBL" id="AJWY01010400">
    <property type="protein sequence ID" value="EKC55653.1"/>
    <property type="molecule type" value="Genomic_DNA"/>
</dbReference>
<protein>
    <submittedName>
        <fullName evidence="1">Nitroreductase family</fullName>
    </submittedName>
</protein>
<organism evidence="1">
    <name type="scientific">human gut metagenome</name>
    <dbReference type="NCBI Taxonomy" id="408170"/>
    <lineage>
        <taxon>unclassified sequences</taxon>
        <taxon>metagenomes</taxon>
        <taxon>organismal metagenomes</taxon>
    </lineage>
</organism>
<comment type="caution">
    <text evidence="1">The sequence shown here is derived from an EMBL/GenBank/DDBJ whole genome shotgun (WGS) entry which is preliminary data.</text>
</comment>
<name>K1SDR3_9ZZZZ</name>
<sequence>MPADHVRYLCGQDAAGYAENVNLYTAGHGLRSITRGSAPESELLAALGLDSDRYFLALAQTVGR</sequence>
<proteinExistence type="predicted"/>
<evidence type="ECO:0000313" key="1">
    <source>
        <dbReference type="EMBL" id="EKC55653.1"/>
    </source>
</evidence>
<reference evidence="1" key="1">
    <citation type="journal article" date="2013" name="Environ. Microbiol.">
        <title>Microbiota from the distal guts of lean and obese adolescents exhibit partial functional redundancy besides clear differences in community structure.</title>
        <authorList>
            <person name="Ferrer M."/>
            <person name="Ruiz A."/>
            <person name="Lanza F."/>
            <person name="Haange S.B."/>
            <person name="Oberbach A."/>
            <person name="Till H."/>
            <person name="Bargiela R."/>
            <person name="Campoy C."/>
            <person name="Segura M.T."/>
            <person name="Richter M."/>
            <person name="von Bergen M."/>
            <person name="Seifert J."/>
            <person name="Suarez A."/>
        </authorList>
    </citation>
    <scope>NUCLEOTIDE SEQUENCE</scope>
</reference>
<dbReference type="AlphaFoldDB" id="K1SDR3"/>
<accession>K1SDR3</accession>